<gene>
    <name evidence="2" type="ORF">VIBR0546_21395</name>
</gene>
<evidence type="ECO:0000256" key="1">
    <source>
        <dbReference type="SAM" id="Phobius"/>
    </source>
</evidence>
<dbReference type="eggNOG" id="ENOG5031ZD3">
    <property type="taxonomic scope" value="Bacteria"/>
</dbReference>
<feature type="transmembrane region" description="Helical" evidence="1">
    <location>
        <begin position="9"/>
        <end position="25"/>
    </location>
</feature>
<dbReference type="AlphaFoldDB" id="E8LZY2"/>
<keyword evidence="1" id="KW-0472">Membrane</keyword>
<dbReference type="EMBL" id="AEVS01000109">
    <property type="protein sequence ID" value="EGA63729.1"/>
    <property type="molecule type" value="Genomic_DNA"/>
</dbReference>
<keyword evidence="3" id="KW-1185">Reference proteome</keyword>
<dbReference type="RefSeq" id="WP_006881397.1">
    <property type="nucleotide sequence ID" value="NZ_AEVS01000109.1"/>
</dbReference>
<proteinExistence type="predicted"/>
<evidence type="ECO:0000313" key="2">
    <source>
        <dbReference type="EMBL" id="EGA63729.1"/>
    </source>
</evidence>
<keyword evidence="1" id="KW-1133">Transmembrane helix</keyword>
<organism evidence="2 3">
    <name type="scientific">Vibrio brasiliensis LMG 20546</name>
    <dbReference type="NCBI Taxonomy" id="945543"/>
    <lineage>
        <taxon>Bacteria</taxon>
        <taxon>Pseudomonadati</taxon>
        <taxon>Pseudomonadota</taxon>
        <taxon>Gammaproteobacteria</taxon>
        <taxon>Vibrionales</taxon>
        <taxon>Vibrionaceae</taxon>
        <taxon>Vibrio</taxon>
        <taxon>Vibrio oreintalis group</taxon>
    </lineage>
</organism>
<accession>E8LZY2</accession>
<feature type="transmembrane region" description="Helical" evidence="1">
    <location>
        <begin position="31"/>
        <end position="52"/>
    </location>
</feature>
<name>E8LZY2_9VIBR</name>
<dbReference type="Proteomes" id="UP000004371">
    <property type="component" value="Unassembled WGS sequence"/>
</dbReference>
<dbReference type="OrthoDB" id="5905497at2"/>
<comment type="caution">
    <text evidence="2">The sequence shown here is derived from an EMBL/GenBank/DDBJ whole genome shotgun (WGS) entry which is preliminary data.</text>
</comment>
<reference evidence="2 3" key="1">
    <citation type="journal article" date="2012" name="Int. J. Syst. Evol. Microbiol.">
        <title>Vibrio caribbeanicus sp. nov., isolated from the marine sponge Scleritoderma cyanea.</title>
        <authorList>
            <person name="Hoffmann M."/>
            <person name="Monday S.R."/>
            <person name="Allard M.W."/>
            <person name="Strain E.A."/>
            <person name="Whittaker P."/>
            <person name="Naum M."/>
            <person name="McCarthy P.J."/>
            <person name="Lopez J.V."/>
            <person name="Fischer M."/>
            <person name="Brown E.W."/>
        </authorList>
    </citation>
    <scope>NUCLEOTIDE SEQUENCE [LARGE SCALE GENOMIC DNA]</scope>
    <source>
        <strain evidence="2 3">LMG 20546</strain>
    </source>
</reference>
<sequence length="92" mass="10100">MVLNSKNKAILSAIAVVISSLLLALDLFGVIPFIILVLAFFTLVIQSALYFAGYKDGDVFEAYQEMERTEATALANLAKDKKQCVNSDNDPR</sequence>
<protein>
    <submittedName>
        <fullName evidence="2">Uncharacterized protein</fullName>
    </submittedName>
</protein>
<dbReference type="STRING" id="945543.VIBR0546_21395"/>
<keyword evidence="1" id="KW-0812">Transmembrane</keyword>
<evidence type="ECO:0000313" key="3">
    <source>
        <dbReference type="Proteomes" id="UP000004371"/>
    </source>
</evidence>